<comment type="caution">
    <text evidence="3">The sequence shown here is derived from an EMBL/GenBank/DDBJ whole genome shotgun (WGS) entry which is preliminary data.</text>
</comment>
<feature type="domain" description="FimV N-terminal" evidence="2">
    <location>
        <begin position="47"/>
        <end position="154"/>
    </location>
</feature>
<dbReference type="RefSeq" id="WP_135287129.1">
    <property type="nucleotide sequence ID" value="NZ_SMLL01000009.1"/>
</dbReference>
<feature type="region of interest" description="Disordered" evidence="1">
    <location>
        <begin position="195"/>
        <end position="257"/>
    </location>
</feature>
<dbReference type="AlphaFoldDB" id="A0A4Z0BEF2"/>
<dbReference type="NCBIfam" id="TIGR03504">
    <property type="entry name" value="FimV_Cterm"/>
    <property type="match status" value="1"/>
</dbReference>
<feature type="compositionally biased region" description="Low complexity" evidence="1">
    <location>
        <begin position="195"/>
        <end position="225"/>
    </location>
</feature>
<feature type="region of interest" description="Disordered" evidence="1">
    <location>
        <begin position="336"/>
        <end position="393"/>
    </location>
</feature>
<dbReference type="Pfam" id="PF25800">
    <property type="entry name" value="FimV_N"/>
    <property type="match status" value="1"/>
</dbReference>
<feature type="compositionally biased region" description="Low complexity" evidence="1">
    <location>
        <begin position="233"/>
        <end position="244"/>
    </location>
</feature>
<sequence>MRKPLLPASRAGHLLSGASRLPRWRSTAVALAAALLLVGVGGDAHALALGRVKVVSALGEPLQAEIEVPQISAEELESLKVSIASPAAFQRAGVELNQALAGARLALQRRADGSYFLRLSSERAINDPFLDVIVDAQWATGRIVRDFTMLLDPPSLRPSAPVAAQIVPPPVGRTSARAAAEPTPATPPAVRADVANRAPSSSAPAAAPAAARAAEPTPEAPARPAGTERLARRPAAPTADAPARVTVQPGDTAGEIATRYRPPSVSLDQMLVAMLRSNPEAFFGDNVNRLRSGAVLELPSEAQAAAVPRAEARQTIVAHSRDFNEFRRRLAQNLGEAPAVASASRSASGRVQTEVQDRGQATAGPDRLTLSKGSVRAARTAAEEERIARERNEQETAARLAELNKNIAELSRLSAATTATATAPAGGGTGGAAAAAPAAAPAAGIAVAAQVPGATIEAPAPAAAAAAEASAAQAPGAAAPDSAAPAAPAASAAAPTAAAAPPSPAPASSADEPALVDQLIAEPLVPAAAGGALALLLGWALLRLRRRNKTATVDSSFLESRLQPDSFFGASGGQRIDTAEAAQTTASSMVYSPSQLDAAGDVDPVAEADVYLAYGRDLQAEEILKEALRITPQRVAIHTKLLEIYARRRDAQAFELIASEAHALTQGQGPEWQHICKLGQELDAANPLYESAHGFADARRPGAATLAAAMPAASATLAGTRYITTDEADEAVVLEAVPPSVPSPAAPAGIDLDLDLDFIDSEGNTPASTLARLPADPLEELRPVVADEAAPSPADELLDDLAALSSARAAALPMPEATSLDFDLPPDEPAPSPAQPTATASLAEAVTLELPDLEFDPLPAPTAAAEAGTELSGLAAMPLADLSFEPAPAPEAQAAAAPVSDPLSFDLGDLSLQLDPPPSTLGDLPELRAEDEDFTDADPLATKLSLAEEFQAIGDSDGARSLAEEVLAEASGALQDRARRFLADLG</sequence>
<name>A0A4Z0BEF2_9BURK</name>
<dbReference type="EMBL" id="SMLL01000009">
    <property type="protein sequence ID" value="TFY96484.1"/>
    <property type="molecule type" value="Genomic_DNA"/>
</dbReference>
<protein>
    <submittedName>
        <fullName evidence="3">Fimbrial protein FimV</fullName>
    </submittedName>
</protein>
<dbReference type="InterPro" id="IPR038440">
    <property type="entry name" value="FimV_C_sf"/>
</dbReference>
<dbReference type="InterPro" id="IPR020012">
    <property type="entry name" value="LysM_FimV"/>
</dbReference>
<dbReference type="InterPro" id="IPR036779">
    <property type="entry name" value="LysM_dom_sf"/>
</dbReference>
<keyword evidence="4" id="KW-1185">Reference proteome</keyword>
<dbReference type="InterPro" id="IPR057840">
    <property type="entry name" value="FimV_N"/>
</dbReference>
<evidence type="ECO:0000313" key="3">
    <source>
        <dbReference type="EMBL" id="TFY96484.1"/>
    </source>
</evidence>
<dbReference type="Proteomes" id="UP000297564">
    <property type="component" value="Unassembled WGS sequence"/>
</dbReference>
<dbReference type="OrthoDB" id="5298707at2"/>
<feature type="region of interest" description="Disordered" evidence="1">
    <location>
        <begin position="818"/>
        <end position="839"/>
    </location>
</feature>
<evidence type="ECO:0000259" key="2">
    <source>
        <dbReference type="Pfam" id="PF25800"/>
    </source>
</evidence>
<dbReference type="Gene3D" id="3.10.350.10">
    <property type="entry name" value="LysM domain"/>
    <property type="match status" value="1"/>
</dbReference>
<reference evidence="3 4" key="1">
    <citation type="submission" date="2019-03" db="EMBL/GenBank/DDBJ databases">
        <title>Ramlibacter rhizophilus CCTCC AB2015357, whole genome shotgun sequence.</title>
        <authorList>
            <person name="Zhang X."/>
            <person name="Feng G."/>
            <person name="Zhu H."/>
        </authorList>
    </citation>
    <scope>NUCLEOTIDE SEQUENCE [LARGE SCALE GENOMIC DNA]</scope>
    <source>
        <strain evidence="3 4">CCTCC AB2015357</strain>
    </source>
</reference>
<organism evidence="3 4">
    <name type="scientific">Ramlibacter rhizophilus</name>
    <dbReference type="NCBI Taxonomy" id="1781167"/>
    <lineage>
        <taxon>Bacteria</taxon>
        <taxon>Pseudomonadati</taxon>
        <taxon>Pseudomonadota</taxon>
        <taxon>Betaproteobacteria</taxon>
        <taxon>Burkholderiales</taxon>
        <taxon>Comamonadaceae</taxon>
        <taxon>Ramlibacter</taxon>
    </lineage>
</organism>
<dbReference type="Gene3D" id="1.20.58.2200">
    <property type="match status" value="1"/>
</dbReference>
<feature type="region of interest" description="Disordered" evidence="1">
    <location>
        <begin position="914"/>
        <end position="936"/>
    </location>
</feature>
<proteinExistence type="predicted"/>
<accession>A0A4Z0BEF2</accession>
<feature type="compositionally biased region" description="Low complexity" evidence="1">
    <location>
        <begin position="337"/>
        <end position="348"/>
    </location>
</feature>
<evidence type="ECO:0000256" key="1">
    <source>
        <dbReference type="SAM" id="MobiDB-lite"/>
    </source>
</evidence>
<dbReference type="NCBIfam" id="TIGR03505">
    <property type="entry name" value="FimV_core"/>
    <property type="match status" value="1"/>
</dbReference>
<gene>
    <name evidence="3" type="ORF">EZ242_20900</name>
</gene>
<evidence type="ECO:0000313" key="4">
    <source>
        <dbReference type="Proteomes" id="UP000297564"/>
    </source>
</evidence>
<feature type="compositionally biased region" description="Basic and acidic residues" evidence="1">
    <location>
        <begin position="381"/>
        <end position="393"/>
    </location>
</feature>
<dbReference type="InterPro" id="IPR020011">
    <property type="entry name" value="FimV_C"/>
</dbReference>